<gene>
    <name evidence="12" type="primary">TRM44</name>
    <name evidence="12" type="ORF">MARU1_001268</name>
</gene>
<evidence type="ECO:0000256" key="6">
    <source>
        <dbReference type="ARBA" id="ARBA00022603"/>
    </source>
</evidence>
<evidence type="ECO:0000256" key="2">
    <source>
        <dbReference type="ARBA" id="ARBA00009056"/>
    </source>
</evidence>
<evidence type="ECO:0000256" key="1">
    <source>
        <dbReference type="ARBA" id="ARBA00004496"/>
    </source>
</evidence>
<dbReference type="PANTHER" id="PTHR21210:SF0">
    <property type="entry name" value="TRNA (URACIL-O(2)-)-METHYLTRANSFERASE-RELATED"/>
    <property type="match status" value="1"/>
</dbReference>
<evidence type="ECO:0000313" key="12">
    <source>
        <dbReference type="EMBL" id="WFD15252.1"/>
    </source>
</evidence>
<evidence type="ECO:0000256" key="8">
    <source>
        <dbReference type="ARBA" id="ARBA00022691"/>
    </source>
</evidence>
<keyword evidence="5 11" id="KW-0963">Cytoplasm</keyword>
<dbReference type="AlphaFoldDB" id="A0AAJ5YYE3"/>
<comment type="subcellular location">
    <subcellularLocation>
        <location evidence="1 11">Cytoplasm</location>
    </subcellularLocation>
</comment>
<evidence type="ECO:0000256" key="7">
    <source>
        <dbReference type="ARBA" id="ARBA00022679"/>
    </source>
</evidence>
<dbReference type="Proteomes" id="UP001217582">
    <property type="component" value="Chromosome 2"/>
</dbReference>
<keyword evidence="6 11" id="KW-0489">Methyltransferase</keyword>
<evidence type="ECO:0000256" key="9">
    <source>
        <dbReference type="ARBA" id="ARBA00022694"/>
    </source>
</evidence>
<dbReference type="EMBL" id="CP119917">
    <property type="protein sequence ID" value="WFD15252.1"/>
    <property type="molecule type" value="Genomic_DNA"/>
</dbReference>
<keyword evidence="9 11" id="KW-0819">tRNA processing</keyword>
<dbReference type="GO" id="GO:0030488">
    <property type="term" value="P:tRNA methylation"/>
    <property type="evidence" value="ECO:0007669"/>
    <property type="project" value="UniProtKB-UniRule"/>
</dbReference>
<evidence type="ECO:0000256" key="10">
    <source>
        <dbReference type="ARBA" id="ARBA00047957"/>
    </source>
</evidence>
<evidence type="ECO:0000313" key="13">
    <source>
        <dbReference type="Proteomes" id="UP001217582"/>
    </source>
</evidence>
<keyword evidence="13" id="KW-1185">Reference proteome</keyword>
<reference evidence="12 13" key="1">
    <citation type="submission" date="2023-03" db="EMBL/GenBank/DDBJ databases">
        <title>Mating type loci evolution in Malassezia.</title>
        <authorList>
            <person name="Coelho M.A."/>
        </authorList>
    </citation>
    <scope>NUCLEOTIDE SEQUENCE [LARGE SCALE GENOMIC DNA]</scope>
    <source>
        <strain evidence="12 13">CBS 13387</strain>
    </source>
</reference>
<evidence type="ECO:0000256" key="3">
    <source>
        <dbReference type="ARBA" id="ARBA00012795"/>
    </source>
</evidence>
<comment type="function">
    <text evidence="11">Adenosyl-L-methionine (AdoMet)-dependent tRNA (uracil-O(2)-)-methyltransferase.</text>
</comment>
<comment type="similarity">
    <text evidence="2 11">Belongs to the TRM44 family.</text>
</comment>
<dbReference type="EC" id="2.1.1.211" evidence="3 11"/>
<keyword evidence="7 11" id="KW-0808">Transferase</keyword>
<evidence type="ECO:0000256" key="4">
    <source>
        <dbReference type="ARBA" id="ARBA00017788"/>
    </source>
</evidence>
<evidence type="ECO:0000256" key="5">
    <source>
        <dbReference type="ARBA" id="ARBA00022490"/>
    </source>
</evidence>
<sequence length="509" mass="57566">MTAARALFEPVWCEQEDAVSDGWPWTRVIEAGAHFSYSDWLATMYAWIEHPERNSSTILRGEVWCESEHEDDTIQYRCIRRLLPRRVKMDRGMLQECVVYACGPEHGRVVYTTLRPSDAATEAPDPHKLASLSSHDLCVSAADVPYYHPAVRGVAFQYIPTTPKATIRIDLSLFPTEPRPISPTSRLGRTALSLLRMMHQHAYGHATSYVKRVHHDMLVPRDEYQDLYLSLRTKHAHRLLETWAEVTDPKKHVFEDLGIAAWLILLWRDMFDSSHVPLGKAPRCADLWGQPPGGFVDVGCGNGLLVLILSLEGYRGLGLDARARKSWTHYADMGAHLEATVIEPNTCVFSPGCFLIGNHADELTPWIPTWASRTPHCSGFINIPCCPWTLEGTRFTPTNHTIAWANIAAWLNVTDLPVMRMPPAPLRRPSPHMAERLAHTLWFIDRTIHDPSGATHSKHLAYYAYIVRLHIQAGWCLETEALRIPSTKNWAFVGRSQEPYIPTTGVPDP</sequence>
<comment type="catalytic activity">
    <reaction evidence="10 11">
        <text>uridine(44) in tRNA(Ser) + S-adenosyl-L-methionine = 2'-O-methyluridine(44) in tRNA(Ser) + S-adenosyl-L-homocysteine + H(+)</text>
        <dbReference type="Rhea" id="RHEA:43100"/>
        <dbReference type="Rhea" id="RHEA-COMP:10339"/>
        <dbReference type="Rhea" id="RHEA-COMP:10340"/>
        <dbReference type="ChEBI" id="CHEBI:15378"/>
        <dbReference type="ChEBI" id="CHEBI:57856"/>
        <dbReference type="ChEBI" id="CHEBI:59789"/>
        <dbReference type="ChEBI" id="CHEBI:65315"/>
        <dbReference type="ChEBI" id="CHEBI:74478"/>
        <dbReference type="EC" id="2.1.1.211"/>
    </reaction>
</comment>
<name>A0AAJ5YYE3_9BASI</name>
<dbReference type="GO" id="GO:0005737">
    <property type="term" value="C:cytoplasm"/>
    <property type="evidence" value="ECO:0007669"/>
    <property type="project" value="UniProtKB-SubCell"/>
</dbReference>
<protein>
    <recommendedName>
        <fullName evidence="4 11">tRNA (uracil-O(2)-)-methyltransferase</fullName>
        <ecNumber evidence="3 11">2.1.1.211</ecNumber>
    </recommendedName>
</protein>
<accession>A0AAJ5YYE3</accession>
<proteinExistence type="inferred from homology"/>
<dbReference type="PANTHER" id="PTHR21210">
    <property type="entry name" value="TRNA (URACIL-O(2)-)-METHYLTRANSFERASE-RELATED"/>
    <property type="match status" value="1"/>
</dbReference>
<dbReference type="InterPro" id="IPR011671">
    <property type="entry name" value="tRNA_uracil_MeTrfase"/>
</dbReference>
<dbReference type="Pfam" id="PF07757">
    <property type="entry name" value="AdoMet_MTase"/>
    <property type="match status" value="1"/>
</dbReference>
<dbReference type="GO" id="GO:0141101">
    <property type="term" value="F:tRNA(Ser) (uridine(44)-2'-O-)-methyltransferase activity"/>
    <property type="evidence" value="ECO:0007669"/>
    <property type="project" value="UniProtKB-EC"/>
</dbReference>
<keyword evidence="8 11" id="KW-0949">S-adenosyl-L-methionine</keyword>
<organism evidence="12 13">
    <name type="scientific">Malassezia arunalokei</name>
    <dbReference type="NCBI Taxonomy" id="1514897"/>
    <lineage>
        <taxon>Eukaryota</taxon>
        <taxon>Fungi</taxon>
        <taxon>Dikarya</taxon>
        <taxon>Basidiomycota</taxon>
        <taxon>Ustilaginomycotina</taxon>
        <taxon>Malasseziomycetes</taxon>
        <taxon>Malasseziales</taxon>
        <taxon>Malasseziaceae</taxon>
        <taxon>Malassezia</taxon>
    </lineage>
</organism>
<evidence type="ECO:0000256" key="11">
    <source>
        <dbReference type="RuleBase" id="RU368004"/>
    </source>
</evidence>